<dbReference type="PANTHER" id="PTHR47438">
    <property type="entry name" value="PHOSPHATE METABOLISM PROTEIN 8-RELATED"/>
    <property type="match status" value="1"/>
</dbReference>
<protein>
    <recommendedName>
        <fullName evidence="3">Pyrimidine 5'-nucleotidase</fullName>
    </recommendedName>
</protein>
<dbReference type="InterPro" id="IPR023214">
    <property type="entry name" value="HAD_sf"/>
</dbReference>
<dbReference type="InParanoid" id="A8QCT2"/>
<proteinExistence type="predicted"/>
<organism evidence="1 2">
    <name type="scientific">Malassezia globosa (strain ATCC MYA-4612 / CBS 7966)</name>
    <name type="common">Dandruff-associated fungus</name>
    <dbReference type="NCBI Taxonomy" id="425265"/>
    <lineage>
        <taxon>Eukaryota</taxon>
        <taxon>Fungi</taxon>
        <taxon>Dikarya</taxon>
        <taxon>Basidiomycota</taxon>
        <taxon>Ustilaginomycotina</taxon>
        <taxon>Malasseziomycetes</taxon>
        <taxon>Malasseziales</taxon>
        <taxon>Malasseziaceae</taxon>
        <taxon>Malassezia</taxon>
    </lineage>
</organism>
<dbReference type="InterPro" id="IPR006439">
    <property type="entry name" value="HAD-SF_hydro_IA"/>
</dbReference>
<evidence type="ECO:0000313" key="1">
    <source>
        <dbReference type="EMBL" id="EDP41663.1"/>
    </source>
</evidence>
<dbReference type="Gene3D" id="1.10.150.450">
    <property type="match status" value="1"/>
</dbReference>
<name>A8QCT2_MALGO</name>
<dbReference type="GO" id="GO:0008252">
    <property type="term" value="F:nucleotidase activity"/>
    <property type="evidence" value="ECO:0007669"/>
    <property type="project" value="TreeGrafter"/>
</dbReference>
<dbReference type="NCBIfam" id="TIGR01509">
    <property type="entry name" value="HAD-SF-IA-v3"/>
    <property type="match status" value="1"/>
</dbReference>
<dbReference type="OrthoDB" id="1065058at2759"/>
<dbReference type="OMA" id="RHHTIDP"/>
<reference evidence="1 2" key="1">
    <citation type="journal article" date="2007" name="Proc. Natl. Acad. Sci. U.S.A.">
        <title>Dandruff-associated Malassezia genomes reveal convergent and divergent virulence traits shared with plant and human fungal pathogens.</title>
        <authorList>
            <person name="Xu J."/>
            <person name="Saunders C.W."/>
            <person name="Hu P."/>
            <person name="Grant R.A."/>
            <person name="Boekhout T."/>
            <person name="Kuramae E.E."/>
            <person name="Kronstad J.W."/>
            <person name="Deangelis Y.M."/>
            <person name="Reeder N.L."/>
            <person name="Johnstone K.R."/>
            <person name="Leland M."/>
            <person name="Fieno A.M."/>
            <person name="Begley W.M."/>
            <person name="Sun Y."/>
            <person name="Lacey M.P."/>
            <person name="Chaudhary T."/>
            <person name="Keough T."/>
            <person name="Chu L."/>
            <person name="Sears R."/>
            <person name="Yuan B."/>
            <person name="Dawson T.L.Jr."/>
        </authorList>
    </citation>
    <scope>NUCLEOTIDE SEQUENCE [LARGE SCALE GENOMIC DNA]</scope>
    <source>
        <strain evidence="2">ATCC MYA-4612 / CBS 7966</strain>
    </source>
</reference>
<dbReference type="InterPro" id="IPR036412">
    <property type="entry name" value="HAD-like_sf"/>
</dbReference>
<gene>
    <name evidence="1" type="ORF">MGL_4044</name>
</gene>
<dbReference type="EMBL" id="AAYY01000018">
    <property type="protein sequence ID" value="EDP41663.1"/>
    <property type="molecule type" value="Genomic_DNA"/>
</dbReference>
<dbReference type="Pfam" id="PF00702">
    <property type="entry name" value="Hydrolase"/>
    <property type="match status" value="1"/>
</dbReference>
<sequence>MVDRIHSYFRSLGLENAEAEHLHQRYYKEYGLAIRGLVRHHTIDPLDYDQKCDASLPLQKVLRPDPKVVAMMKRIDKRKTRIFALTNAYKVHARRVLSLLQLDSIVEGIVYCDYANPELYVDLRAVQITSSSCKPEPEFFLAAQEAVRASPNIRHYFVDDSLANIKQALRLGWQDSVHFDETLKLQHPETSKEGVVLISNLLHLQMAWPDIFESPNEPAAAPFADKPASLQAI</sequence>
<evidence type="ECO:0000313" key="2">
    <source>
        <dbReference type="Proteomes" id="UP000008837"/>
    </source>
</evidence>
<dbReference type="RefSeq" id="XP_001728877.1">
    <property type="nucleotide sequence ID" value="XM_001728825.1"/>
</dbReference>
<dbReference type="GeneID" id="5853183"/>
<dbReference type="GO" id="GO:0006206">
    <property type="term" value="P:pyrimidine nucleobase metabolic process"/>
    <property type="evidence" value="ECO:0007669"/>
    <property type="project" value="TreeGrafter"/>
</dbReference>
<dbReference type="FunCoup" id="A8QCT2">
    <property type="interactions" value="257"/>
</dbReference>
<keyword evidence="2" id="KW-1185">Reference proteome</keyword>
<dbReference type="KEGG" id="mgl:MGL_4044"/>
<accession>A8QCT2</accession>
<dbReference type="InterPro" id="IPR052791">
    <property type="entry name" value="SSM1_domain"/>
</dbReference>
<dbReference type="GO" id="GO:0009166">
    <property type="term" value="P:nucleotide catabolic process"/>
    <property type="evidence" value="ECO:0007669"/>
    <property type="project" value="TreeGrafter"/>
</dbReference>
<dbReference type="SUPFAM" id="SSF56784">
    <property type="entry name" value="HAD-like"/>
    <property type="match status" value="1"/>
</dbReference>
<dbReference type="STRING" id="425265.A8QCT2"/>
<dbReference type="Gene3D" id="3.40.50.1000">
    <property type="entry name" value="HAD superfamily/HAD-like"/>
    <property type="match status" value="1"/>
</dbReference>
<comment type="caution">
    <text evidence="1">The sequence shown here is derived from an EMBL/GenBank/DDBJ whole genome shotgun (WGS) entry which is preliminary data.</text>
</comment>
<evidence type="ECO:0008006" key="3">
    <source>
        <dbReference type="Google" id="ProtNLM"/>
    </source>
</evidence>
<dbReference type="Proteomes" id="UP000008837">
    <property type="component" value="Unassembled WGS sequence"/>
</dbReference>
<dbReference type="AlphaFoldDB" id="A8QCT2"/>
<dbReference type="PANTHER" id="PTHR47438:SF1">
    <property type="entry name" value="PHOSPHATE METABOLISM PROTEIN 8-RELATED"/>
    <property type="match status" value="1"/>
</dbReference>
<dbReference type="VEuPathDB" id="FungiDB:MGL_4044"/>